<gene>
    <name evidence="3" type="ORF">TRITD_1Av1G004380</name>
</gene>
<evidence type="ECO:0000256" key="2">
    <source>
        <dbReference type="ARBA" id="ARBA00022679"/>
    </source>
</evidence>
<dbReference type="PANTHER" id="PTHR11926:SF774">
    <property type="entry name" value="UDP-GLYCOSYLTRANSFERASE 85A1-RELATED"/>
    <property type="match status" value="1"/>
</dbReference>
<evidence type="ECO:0000313" key="3">
    <source>
        <dbReference type="EMBL" id="VAH00485.1"/>
    </source>
</evidence>
<dbReference type="OMA" id="MQEIQRM"/>
<dbReference type="Proteomes" id="UP000324705">
    <property type="component" value="Chromosome 1A"/>
</dbReference>
<dbReference type="AlphaFoldDB" id="A0A9R0PM57"/>
<organism evidence="3 4">
    <name type="scientific">Triticum turgidum subsp. durum</name>
    <name type="common">Durum wheat</name>
    <name type="synonym">Triticum durum</name>
    <dbReference type="NCBI Taxonomy" id="4567"/>
    <lineage>
        <taxon>Eukaryota</taxon>
        <taxon>Viridiplantae</taxon>
        <taxon>Streptophyta</taxon>
        <taxon>Embryophyta</taxon>
        <taxon>Tracheophyta</taxon>
        <taxon>Spermatophyta</taxon>
        <taxon>Magnoliopsida</taxon>
        <taxon>Liliopsida</taxon>
        <taxon>Poales</taxon>
        <taxon>Poaceae</taxon>
        <taxon>BOP clade</taxon>
        <taxon>Pooideae</taxon>
        <taxon>Triticodae</taxon>
        <taxon>Triticeae</taxon>
        <taxon>Triticinae</taxon>
        <taxon>Triticum</taxon>
    </lineage>
</organism>
<evidence type="ECO:0000256" key="1">
    <source>
        <dbReference type="ARBA" id="ARBA00009995"/>
    </source>
</evidence>
<sequence length="176" mass="18673">MSAAVPHVVVIAFPFASHAVKLFRLARALAAAAPAATFSFLSTAALLNEQQKKHEDSLAAVLRHASVGAFVTHAGWASVLEGVSAGVPMACRPFFTDQKMNAQLVARVWGFGTVLEEPMKREAVAVAVRSQLAGDQGIQVWEKMQQMSGMAANAFAPDGGSRKNLDKLVKIVCGEL</sequence>
<dbReference type="GO" id="GO:0080043">
    <property type="term" value="F:quercetin 3-O-glucosyltransferase activity"/>
    <property type="evidence" value="ECO:0007669"/>
    <property type="project" value="TreeGrafter"/>
</dbReference>
<dbReference type="EMBL" id="LT934111">
    <property type="protein sequence ID" value="VAH00485.1"/>
    <property type="molecule type" value="Genomic_DNA"/>
</dbReference>
<dbReference type="Gene3D" id="3.40.50.2000">
    <property type="entry name" value="Glycogen Phosphorylase B"/>
    <property type="match status" value="2"/>
</dbReference>
<dbReference type="Gramene" id="TRITD1Av1G004380.3">
    <property type="protein sequence ID" value="TRITD1Av1G004380.3"/>
    <property type="gene ID" value="TRITD1Av1G004380"/>
</dbReference>
<dbReference type="InterPro" id="IPR002213">
    <property type="entry name" value="UDP_glucos_trans"/>
</dbReference>
<dbReference type="SUPFAM" id="SSF53756">
    <property type="entry name" value="UDP-Glycosyltransferase/glycogen phosphorylase"/>
    <property type="match status" value="1"/>
</dbReference>
<protein>
    <recommendedName>
        <fullName evidence="5">Glycosyltransferase</fullName>
    </recommendedName>
</protein>
<name>A0A9R0PM57_TRITD</name>
<dbReference type="PANTHER" id="PTHR11926">
    <property type="entry name" value="GLUCOSYL/GLUCURONOSYL TRANSFERASES"/>
    <property type="match status" value="1"/>
</dbReference>
<comment type="similarity">
    <text evidence="1">Belongs to the UDP-glycosyltransferase family.</text>
</comment>
<dbReference type="GO" id="GO:0080044">
    <property type="term" value="F:quercetin 7-O-glucosyltransferase activity"/>
    <property type="evidence" value="ECO:0007669"/>
    <property type="project" value="TreeGrafter"/>
</dbReference>
<keyword evidence="4" id="KW-1185">Reference proteome</keyword>
<evidence type="ECO:0000313" key="4">
    <source>
        <dbReference type="Proteomes" id="UP000324705"/>
    </source>
</evidence>
<accession>A0A9R0PM57</accession>
<keyword evidence="2" id="KW-0808">Transferase</keyword>
<proteinExistence type="inferred from homology"/>
<dbReference type="Pfam" id="PF00201">
    <property type="entry name" value="UDPGT"/>
    <property type="match status" value="1"/>
</dbReference>
<evidence type="ECO:0008006" key="5">
    <source>
        <dbReference type="Google" id="ProtNLM"/>
    </source>
</evidence>
<reference evidence="3 4" key="1">
    <citation type="submission" date="2017-09" db="EMBL/GenBank/DDBJ databases">
        <authorList>
            <consortium name="International Durum Wheat Genome Sequencing Consortium (IDWGSC)"/>
            <person name="Milanesi L."/>
        </authorList>
    </citation>
    <scope>NUCLEOTIDE SEQUENCE [LARGE SCALE GENOMIC DNA]</scope>
    <source>
        <strain evidence="4">cv. Svevo</strain>
    </source>
</reference>